<organism evidence="1 2">
    <name type="scientific">Legionella shakespearei DSM 23087</name>
    <dbReference type="NCBI Taxonomy" id="1122169"/>
    <lineage>
        <taxon>Bacteria</taxon>
        <taxon>Pseudomonadati</taxon>
        <taxon>Pseudomonadota</taxon>
        <taxon>Gammaproteobacteria</taxon>
        <taxon>Legionellales</taxon>
        <taxon>Legionellaceae</taxon>
        <taxon>Legionella</taxon>
    </lineage>
</organism>
<dbReference type="EMBL" id="LNYW01000016">
    <property type="protein sequence ID" value="KTD65050.1"/>
    <property type="molecule type" value="Genomic_DNA"/>
</dbReference>
<dbReference type="RefSeq" id="WP_018578285.1">
    <property type="nucleotide sequence ID" value="NZ_KB892430.1"/>
</dbReference>
<evidence type="ECO:0000313" key="1">
    <source>
        <dbReference type="EMBL" id="KTD65050.1"/>
    </source>
</evidence>
<sequence length="470" mass="54807">MKPGVSEKNQQEKNQATHKFDVQAFNAEIQEKLAPFTVSHAHSNIFMDTFLRWLGLEFMASSFEMKPIPNKEGHFCLHYKRTFLPCQDVEIERRINEKLGAGAAEIFEKDPIFYIQKRQLHMMPTLVPEALLNEADADNQEHERRFWQEMEKLRLRNAGDKSIILSSLIAHGELHINYSLFRQAFFDEHFTTEVERLIADEPGLYDYYQRCSEAQRNVPGHEEATELRRGIENISGRYGIHFTSNFMICLLLEHAGYSQWFDHTLGELSAFAGERCTIESDQCFQTKSADDLQPVLAKINELFPGLARIRKQDSDKQTVTVGFNVFCFKEKVLPVVETLFAEKVNDHEWLEWMQHRDIWYRKADKETPAYLVRKFYIQCMQDLQRGAEQGLAVDMLLTFYQGMLDKLAPYAHTVRQQDVEAFHQANAQLNASLLKDPQRLSFFKEHMEKSISSTERILECQIKANPWSPH</sequence>
<evidence type="ECO:0000313" key="2">
    <source>
        <dbReference type="Proteomes" id="UP000054600"/>
    </source>
</evidence>
<keyword evidence="2" id="KW-1185">Reference proteome</keyword>
<dbReference type="PATRIC" id="fig|1122169.6.peg.475"/>
<reference evidence="1 2" key="1">
    <citation type="submission" date="2015-11" db="EMBL/GenBank/DDBJ databases">
        <title>Genomic analysis of 38 Legionella species identifies large and diverse effector repertoires.</title>
        <authorList>
            <person name="Burstein D."/>
            <person name="Amaro F."/>
            <person name="Zusman T."/>
            <person name="Lifshitz Z."/>
            <person name="Cohen O."/>
            <person name="Gilbert J.A."/>
            <person name="Pupko T."/>
            <person name="Shuman H.A."/>
            <person name="Segal G."/>
        </authorList>
    </citation>
    <scope>NUCLEOTIDE SEQUENCE [LARGE SCALE GENOMIC DNA]</scope>
    <source>
        <strain evidence="1 2">ATCC 49655</strain>
    </source>
</reference>
<name>A0A0W0Z7F8_9GAMM</name>
<dbReference type="AlphaFoldDB" id="A0A0W0Z7F8"/>
<proteinExistence type="predicted"/>
<gene>
    <name evidence="1" type="ORF">Lsha_0419</name>
</gene>
<accession>A0A0W0Z7F8</accession>
<protein>
    <submittedName>
        <fullName evidence="1">Uncharacterized protein</fullName>
    </submittedName>
</protein>
<dbReference type="Proteomes" id="UP000054600">
    <property type="component" value="Unassembled WGS sequence"/>
</dbReference>
<comment type="caution">
    <text evidence="1">The sequence shown here is derived from an EMBL/GenBank/DDBJ whole genome shotgun (WGS) entry which is preliminary data.</text>
</comment>